<gene>
    <name evidence="1" type="ORF">EVOR1521_LOCUS29509</name>
</gene>
<proteinExistence type="predicted"/>
<reference evidence="1" key="1">
    <citation type="submission" date="2023-08" db="EMBL/GenBank/DDBJ databases">
        <authorList>
            <person name="Chen Y."/>
            <person name="Shah S."/>
            <person name="Dougan E. K."/>
            <person name="Thang M."/>
            <person name="Chan C."/>
        </authorList>
    </citation>
    <scope>NUCLEOTIDE SEQUENCE</scope>
</reference>
<keyword evidence="2" id="KW-1185">Reference proteome</keyword>
<evidence type="ECO:0000313" key="2">
    <source>
        <dbReference type="Proteomes" id="UP001178507"/>
    </source>
</evidence>
<evidence type="ECO:0000313" key="1">
    <source>
        <dbReference type="EMBL" id="CAJ1407928.1"/>
    </source>
</evidence>
<dbReference type="Proteomes" id="UP001178507">
    <property type="component" value="Unassembled WGS sequence"/>
</dbReference>
<dbReference type="AlphaFoldDB" id="A0AA36JKK3"/>
<comment type="caution">
    <text evidence="1">The sequence shown here is derived from an EMBL/GenBank/DDBJ whole genome shotgun (WGS) entry which is preliminary data.</text>
</comment>
<protein>
    <submittedName>
        <fullName evidence="1">Uncharacterized protein</fullName>
    </submittedName>
</protein>
<dbReference type="EMBL" id="CAUJNA010003696">
    <property type="protein sequence ID" value="CAJ1407928.1"/>
    <property type="molecule type" value="Genomic_DNA"/>
</dbReference>
<accession>A0AA36JKK3</accession>
<sequence>MYILDRVGGMRSICLRHLWHVDIVDELFSHMWSRHAVQVKKRTVFLLPGFRVLQLGRLPGSHNCRACRANNWSRCRAQLLRGLAELERVHRELRHCQPDAIARRQLPALRGVCELQPRELPRGNHCNRTDDNSAANNYHFTYDGSHY</sequence>
<organism evidence="1 2">
    <name type="scientific">Effrenium voratum</name>
    <dbReference type="NCBI Taxonomy" id="2562239"/>
    <lineage>
        <taxon>Eukaryota</taxon>
        <taxon>Sar</taxon>
        <taxon>Alveolata</taxon>
        <taxon>Dinophyceae</taxon>
        <taxon>Suessiales</taxon>
        <taxon>Symbiodiniaceae</taxon>
        <taxon>Effrenium</taxon>
    </lineage>
</organism>
<name>A0AA36JKK3_9DINO</name>